<comment type="caution">
    <text evidence="3">The sequence shown here is derived from an EMBL/GenBank/DDBJ whole genome shotgun (WGS) entry which is preliminary data.</text>
</comment>
<dbReference type="RefSeq" id="WP_148063259.1">
    <property type="nucleotide sequence ID" value="NZ_VRYZ01000002.1"/>
</dbReference>
<keyword evidence="4" id="KW-1185">Reference proteome</keyword>
<feature type="chain" id="PRO_5022937646" description="Lipoprotein" evidence="2">
    <location>
        <begin position="21"/>
        <end position="945"/>
    </location>
</feature>
<dbReference type="Proteomes" id="UP000321933">
    <property type="component" value="Unassembled WGS sequence"/>
</dbReference>
<keyword evidence="2" id="KW-0732">Signal</keyword>
<dbReference type="OrthoDB" id="237393at2"/>
<feature type="region of interest" description="Disordered" evidence="1">
    <location>
        <begin position="34"/>
        <end position="53"/>
    </location>
</feature>
<feature type="region of interest" description="Disordered" evidence="1">
    <location>
        <begin position="754"/>
        <end position="773"/>
    </location>
</feature>
<reference evidence="3 4" key="1">
    <citation type="submission" date="2019-08" db="EMBL/GenBank/DDBJ databases">
        <title>Parahaliea maris sp. nov., isolated from the surface seawater.</title>
        <authorList>
            <person name="Liu Y."/>
        </authorList>
    </citation>
    <scope>NUCLEOTIDE SEQUENCE [LARGE SCALE GENOMIC DNA]</scope>
    <source>
        <strain evidence="3 4">S2-26</strain>
    </source>
</reference>
<evidence type="ECO:0000313" key="3">
    <source>
        <dbReference type="EMBL" id="TXS93323.1"/>
    </source>
</evidence>
<dbReference type="PANTHER" id="PTHR41339">
    <property type="entry name" value="LIPL48"/>
    <property type="match status" value="1"/>
</dbReference>
<feature type="compositionally biased region" description="Gly residues" evidence="1">
    <location>
        <begin position="35"/>
        <end position="44"/>
    </location>
</feature>
<evidence type="ECO:0000256" key="2">
    <source>
        <dbReference type="SAM" id="SignalP"/>
    </source>
</evidence>
<evidence type="ECO:0008006" key="5">
    <source>
        <dbReference type="Google" id="ProtNLM"/>
    </source>
</evidence>
<accession>A0A5C8ZXL8</accession>
<dbReference type="PROSITE" id="PS51257">
    <property type="entry name" value="PROKAR_LIPOPROTEIN"/>
    <property type="match status" value="1"/>
</dbReference>
<dbReference type="AlphaFoldDB" id="A0A5C8ZXL8"/>
<evidence type="ECO:0000256" key="1">
    <source>
        <dbReference type="SAM" id="MobiDB-lite"/>
    </source>
</evidence>
<feature type="signal peptide" evidence="2">
    <location>
        <begin position="1"/>
        <end position="20"/>
    </location>
</feature>
<dbReference type="EMBL" id="VRYZ01000002">
    <property type="protein sequence ID" value="TXS93323.1"/>
    <property type="molecule type" value="Genomic_DNA"/>
</dbReference>
<organism evidence="3 4">
    <name type="scientific">Parahaliea aestuarii</name>
    <dbReference type="NCBI Taxonomy" id="1852021"/>
    <lineage>
        <taxon>Bacteria</taxon>
        <taxon>Pseudomonadati</taxon>
        <taxon>Pseudomonadota</taxon>
        <taxon>Gammaproteobacteria</taxon>
        <taxon>Cellvibrionales</taxon>
        <taxon>Halieaceae</taxon>
        <taxon>Parahaliea</taxon>
    </lineage>
</organism>
<name>A0A5C8ZXL8_9GAMM</name>
<dbReference type="PANTHER" id="PTHR41339:SF1">
    <property type="entry name" value="SECRETED PROTEIN"/>
    <property type="match status" value="1"/>
</dbReference>
<sequence length="945" mass="97617">MKRKGLVVATLIALTTLAGCSGGDDGDDVTINIDNGGGDNGGGTPDPNEPTTPDGDCDNVVEAGFVSFNDDCSVGTLSGLVNSDYVLTSDVQWRLSGTVRVGEGNENVASAADVQAIRDAGVTLEIEPGTDIRAFDDGTLLVTRGSRLVADGTASMPITFSSLDNNYDGLGEWGGVVIQGFAPQYGQGGTGACFGSGEVCNVEGEGGTEVAVYGGNDPADNSGIIRYVRIAEGGLVAGPNNELNGLTLQGVGHGTTVEYVQVHNNLDDAVEWFGGTVNARYLVLTGTDDDDIDYDEGYMGNIQYAIIQKDQQKATPTGSNDPRAIEANSSDADFVPETSAVLANVTIIGGPMVNSEEAEAGRQPGMRLRGALTTSIYNTSVQGFDTGCIRIDDADVNGDGSIIEPSNVVLENILNDCAEGIYTHELPESAVNVTTQTLTYSSTMAINESAARLASAPVINAVNNGSGFMFDQTDYVGAVDPDAATGWWEGWTLPDTLGSSEDVQPADFVSCNADSTVCTISGTVDTDYTLVAGVEWRLSGEVLVGNGNQSVSSDADVQAIRDAGVTLTVRPGVNVKSFDDGSLLVTRGSKLVANGSAASPITFSSLDDGFDGIGEWGGVVIQGFAPQYGAGGTGACFGSGTVCNVVGEGGTVVGNYGGNDPADNSGSLRYVRIAEGGLVAGPNNEINGLTLQGVGHATTLEYIQVHGNLDDGVEWFGGTVNARYLVLTNNDDDDIDYDEGYKGNIQYAIVRKDPNKAAPTGSNDPRAIEANSSDADFVPETDAVLANILILGSPMNNNDDSDAGAQPGMRLRGALTTAIYNTAVRDFNEGCVRIDDADVNGDGSNIVTSDVTLVNLLGECADGFYTHRAADIEDNAGEPNNGTVTIDDAYAITEGAALVAPPGIAPVDNGSGFTFDDTGYVGAVEPGTAANDAWWAGWTIPGSLD</sequence>
<gene>
    <name evidence="3" type="ORF">FVW59_05650</name>
</gene>
<proteinExistence type="predicted"/>
<evidence type="ECO:0000313" key="4">
    <source>
        <dbReference type="Proteomes" id="UP000321933"/>
    </source>
</evidence>
<protein>
    <recommendedName>
        <fullName evidence="5">Lipoprotein</fullName>
    </recommendedName>
</protein>